<feature type="compositionally biased region" description="Polar residues" evidence="1">
    <location>
        <begin position="1"/>
        <end position="10"/>
    </location>
</feature>
<evidence type="ECO:0008006" key="4">
    <source>
        <dbReference type="Google" id="ProtNLM"/>
    </source>
</evidence>
<protein>
    <recommendedName>
        <fullName evidence="4">CCHC-type domain-containing protein</fullName>
    </recommendedName>
</protein>
<name>A0A2N1P2U9_9GLOM</name>
<dbReference type="VEuPathDB" id="FungiDB:RhiirA1_473291"/>
<gene>
    <name evidence="2" type="ORF">RhiirC2_807192</name>
</gene>
<feature type="compositionally biased region" description="Basic and acidic residues" evidence="1">
    <location>
        <begin position="492"/>
        <end position="504"/>
    </location>
</feature>
<evidence type="ECO:0000313" key="2">
    <source>
        <dbReference type="EMBL" id="PKK80504.1"/>
    </source>
</evidence>
<dbReference type="EMBL" id="LLXL01000011">
    <property type="protein sequence ID" value="PKK80504.1"/>
    <property type="molecule type" value="Genomic_DNA"/>
</dbReference>
<sequence>MSYTTRSSTSKNNKKNIQKQNKNTQQNTNIDETIVEDTYSTRKLSDDETPNPRPSKIRATHIEDNNNTNDNNPDDMDINEENTHSLSNSEMDISSHDQIKKNKDQTPINNEQDSMETDQHNHNQDNTNTPDQHSIKGKAKINNDDILHLSNIFDKEKSRDNQTHEAFIPKDSFNNNLTDKEIKERIKNAFITERNAIKFNTRTSMNYTYFTITFTSRDSMSQYLNKPIQLLGNSYIYELTQENINTLILNKLQRQDKEIITTTIKETTIENSPYKQLIVQFMNDKAVEYLISQDQWGIQIEDFYVRIVPGNPKHEEYIKRTSHYYKITGLPLNTNIFDIQPLYTYLKGKTCTFTVPNKFATSKNAFIYIDKQDIKEDFDQIKSIDFMGFKIFLYSNSNPKQTCTICGTFKHKFQDCDDTNFFTDKNNRKIYRKRLLTKNNIKITINEETRDTYNHVIRLQSKSTVDNINDTNQIQTQQKTKPTNNQNNTFNKDNDNHTRHKSQEGHYNPSTSHTTPTMNEKLLLEKICTLENSIKDLQIEINNLNKNQIEMNQKIQTNKSNIDICMNAQTQFNEKQDENNRIVNNINNNVNKLVEKISTNFSSITNTNIDQYTPQCPTPYHNIPYDNIKSIALSKTKDNENISQDEYYETESNYSSGSNTITEHIVEPDADANPSNYSFGKVLSTINLFHGNNKNNNNTRW</sequence>
<feature type="region of interest" description="Disordered" evidence="1">
    <location>
        <begin position="470"/>
        <end position="516"/>
    </location>
</feature>
<feature type="region of interest" description="Disordered" evidence="1">
    <location>
        <begin position="1"/>
        <end position="82"/>
    </location>
</feature>
<evidence type="ECO:0000313" key="3">
    <source>
        <dbReference type="Proteomes" id="UP000233469"/>
    </source>
</evidence>
<dbReference type="Proteomes" id="UP000233469">
    <property type="component" value="Unassembled WGS sequence"/>
</dbReference>
<feature type="compositionally biased region" description="Low complexity" evidence="1">
    <location>
        <begin position="18"/>
        <end position="30"/>
    </location>
</feature>
<reference evidence="2 3" key="2">
    <citation type="submission" date="2017-10" db="EMBL/GenBank/DDBJ databases">
        <title>Extensive intraspecific genome diversity in a model arbuscular mycorrhizal fungus.</title>
        <authorList>
            <person name="Chen E.C.H."/>
            <person name="Morin E."/>
            <person name="Baudet D."/>
            <person name="Noel J."/>
            <person name="Ndikumana S."/>
            <person name="Charron P."/>
            <person name="St-Onge C."/>
            <person name="Giorgi J."/>
            <person name="Grigoriev I.V."/>
            <person name="Roux C."/>
            <person name="Martin F.M."/>
            <person name="Corradi N."/>
        </authorList>
    </citation>
    <scope>NUCLEOTIDE SEQUENCE [LARGE SCALE GENOMIC DNA]</scope>
    <source>
        <strain evidence="2 3">C2</strain>
    </source>
</reference>
<proteinExistence type="predicted"/>
<reference evidence="2 3" key="1">
    <citation type="submission" date="2016-04" db="EMBL/GenBank/DDBJ databases">
        <title>Genome analyses suggest a sexual origin of heterokaryosis in a supposedly ancient asexual fungus.</title>
        <authorList>
            <person name="Ropars J."/>
            <person name="Sedzielewska K."/>
            <person name="Noel J."/>
            <person name="Charron P."/>
            <person name="Farinelli L."/>
            <person name="Marton T."/>
            <person name="Kruger M."/>
            <person name="Pelin A."/>
            <person name="Brachmann A."/>
            <person name="Corradi N."/>
        </authorList>
    </citation>
    <scope>NUCLEOTIDE SEQUENCE [LARGE SCALE GENOMIC DNA]</scope>
    <source>
        <strain evidence="2 3">C2</strain>
    </source>
</reference>
<comment type="caution">
    <text evidence="2">The sequence shown here is derived from an EMBL/GenBank/DDBJ whole genome shotgun (WGS) entry which is preliminary data.</text>
</comment>
<dbReference type="AlphaFoldDB" id="A0A2N1P2U9"/>
<feature type="compositionally biased region" description="Low complexity" evidence="1">
    <location>
        <begin position="470"/>
        <end position="491"/>
    </location>
</feature>
<feature type="region of interest" description="Disordered" evidence="1">
    <location>
        <begin position="100"/>
        <end position="136"/>
    </location>
</feature>
<dbReference type="VEuPathDB" id="FungiDB:FUN_022775"/>
<evidence type="ECO:0000256" key="1">
    <source>
        <dbReference type="SAM" id="MobiDB-lite"/>
    </source>
</evidence>
<accession>A0A2N1P2U9</accession>
<organism evidence="2 3">
    <name type="scientific">Rhizophagus irregularis</name>
    <dbReference type="NCBI Taxonomy" id="588596"/>
    <lineage>
        <taxon>Eukaryota</taxon>
        <taxon>Fungi</taxon>
        <taxon>Fungi incertae sedis</taxon>
        <taxon>Mucoromycota</taxon>
        <taxon>Glomeromycotina</taxon>
        <taxon>Glomeromycetes</taxon>
        <taxon>Glomerales</taxon>
        <taxon>Glomeraceae</taxon>
        <taxon>Rhizophagus</taxon>
    </lineage>
</organism>